<organism evidence="2">
    <name type="scientific">Guillardia theta (strain CCMP2712)</name>
    <name type="common">Cryptophyte</name>
    <dbReference type="NCBI Taxonomy" id="905079"/>
    <lineage>
        <taxon>Eukaryota</taxon>
        <taxon>Cryptophyceae</taxon>
        <taxon>Pyrenomonadales</taxon>
        <taxon>Geminigeraceae</taxon>
        <taxon>Guillardia</taxon>
    </lineage>
</organism>
<dbReference type="RefSeq" id="XP_005830840.1">
    <property type="nucleotide sequence ID" value="XM_005830783.1"/>
</dbReference>
<dbReference type="EnsemblProtists" id="EKX43860">
    <property type="protein sequence ID" value="EKX43860"/>
    <property type="gene ID" value="GUITHDRAFT_110310"/>
</dbReference>
<dbReference type="KEGG" id="gtt:GUITHDRAFT_110310"/>
<dbReference type="GeneID" id="17300444"/>
<dbReference type="AlphaFoldDB" id="L1J707"/>
<name>L1J707_GUITC</name>
<dbReference type="PaxDb" id="55529-EKX43860"/>
<accession>L1J707</accession>
<feature type="region of interest" description="Disordered" evidence="1">
    <location>
        <begin position="390"/>
        <end position="416"/>
    </location>
</feature>
<evidence type="ECO:0000313" key="4">
    <source>
        <dbReference type="Proteomes" id="UP000011087"/>
    </source>
</evidence>
<keyword evidence="4" id="KW-1185">Reference proteome</keyword>
<proteinExistence type="predicted"/>
<feature type="region of interest" description="Disordered" evidence="1">
    <location>
        <begin position="1"/>
        <end position="21"/>
    </location>
</feature>
<gene>
    <name evidence="2" type="ORF">GUITHDRAFT_110310</name>
</gene>
<dbReference type="HOGENOM" id="CLU_501047_0_0_1"/>
<evidence type="ECO:0000313" key="2">
    <source>
        <dbReference type="EMBL" id="EKX43860.1"/>
    </source>
</evidence>
<sequence length="544" mass="63855">MARTCGKALIVAGDDDDDDDDDVMERRMEEMEARRREEVEAELRGPVEKVLRNLDFARSARLDSATAAWEISEIEIKTLEHAERLGQQVRSESAEDQVLQETLSCCRRDPRIEVHYFNQCFQDSYGHRLNAEAEEALNEEIQSEGRREQHVAAQEMACQDKAWLHHVRESERRRTLRKALQAEAKLIEFQERCRSLHEEEAASRSNFEEGHVIETIARSEEEMLWRRNDALLDAASDRRRLEDLRLKRIAEQEEEARLQQSVKVYMENLVQEAMKISLRGERERREKWNRIHEIRSARLKLRRKRAGGASEAQQNLQRLGLQNADEETLSKEEKKLLAELDKNCSELGRNMSYSMEDWIAKASKLEDVFFQSRKPSSLLKYLDEWGSRSRGENTREREERREKPVPSEKQSTPVPEELRERVQQLWDDIVMLISYSSTYELSEQDAELLLRLSRVWTRVTVLRSAVDPSILRSQESWQQRENPAGSEDVITERRERDEEQVQGFVSFREHIHIQVQECEAEIASLKMVIQDLVDINKALQDNRT</sequence>
<dbReference type="Proteomes" id="UP000011087">
    <property type="component" value="Unassembled WGS sequence"/>
</dbReference>
<dbReference type="EMBL" id="JH993008">
    <property type="protein sequence ID" value="EKX43860.1"/>
    <property type="molecule type" value="Genomic_DNA"/>
</dbReference>
<evidence type="ECO:0000256" key="1">
    <source>
        <dbReference type="SAM" id="MobiDB-lite"/>
    </source>
</evidence>
<reference evidence="4" key="2">
    <citation type="submission" date="2012-11" db="EMBL/GenBank/DDBJ databases">
        <authorList>
            <person name="Kuo A."/>
            <person name="Curtis B.A."/>
            <person name="Tanifuji G."/>
            <person name="Burki F."/>
            <person name="Gruber A."/>
            <person name="Irimia M."/>
            <person name="Maruyama S."/>
            <person name="Arias M.C."/>
            <person name="Ball S.G."/>
            <person name="Gile G.H."/>
            <person name="Hirakawa Y."/>
            <person name="Hopkins J.F."/>
            <person name="Rensing S.A."/>
            <person name="Schmutz J."/>
            <person name="Symeonidi A."/>
            <person name="Elias M."/>
            <person name="Eveleigh R.J."/>
            <person name="Herman E.K."/>
            <person name="Klute M.J."/>
            <person name="Nakayama T."/>
            <person name="Obornik M."/>
            <person name="Reyes-Prieto A."/>
            <person name="Armbrust E.V."/>
            <person name="Aves S.J."/>
            <person name="Beiko R.G."/>
            <person name="Coutinho P."/>
            <person name="Dacks J.B."/>
            <person name="Durnford D.G."/>
            <person name="Fast N.M."/>
            <person name="Green B.R."/>
            <person name="Grisdale C."/>
            <person name="Hempe F."/>
            <person name="Henrissat B."/>
            <person name="Hoppner M.P."/>
            <person name="Ishida K.-I."/>
            <person name="Kim E."/>
            <person name="Koreny L."/>
            <person name="Kroth P.G."/>
            <person name="Liu Y."/>
            <person name="Malik S.-B."/>
            <person name="Maier U.G."/>
            <person name="McRose D."/>
            <person name="Mock T."/>
            <person name="Neilson J.A."/>
            <person name="Onodera N.T."/>
            <person name="Poole A.M."/>
            <person name="Pritham E.J."/>
            <person name="Richards T.A."/>
            <person name="Rocap G."/>
            <person name="Roy S.W."/>
            <person name="Sarai C."/>
            <person name="Schaack S."/>
            <person name="Shirato S."/>
            <person name="Slamovits C.H."/>
            <person name="Spencer D.F."/>
            <person name="Suzuki S."/>
            <person name="Worden A.Z."/>
            <person name="Zauner S."/>
            <person name="Barry K."/>
            <person name="Bell C."/>
            <person name="Bharti A.K."/>
            <person name="Crow J.A."/>
            <person name="Grimwood J."/>
            <person name="Kramer R."/>
            <person name="Lindquist E."/>
            <person name="Lucas S."/>
            <person name="Salamov A."/>
            <person name="McFadden G.I."/>
            <person name="Lane C.E."/>
            <person name="Keeling P.J."/>
            <person name="Gray M.W."/>
            <person name="Grigoriev I.V."/>
            <person name="Archibald J.M."/>
        </authorList>
    </citation>
    <scope>NUCLEOTIDE SEQUENCE</scope>
    <source>
        <strain evidence="4">CCMP2712</strain>
    </source>
</reference>
<protein>
    <submittedName>
        <fullName evidence="2 3">Uncharacterized protein</fullName>
    </submittedName>
</protein>
<evidence type="ECO:0000313" key="3">
    <source>
        <dbReference type="EnsemblProtists" id="EKX43860"/>
    </source>
</evidence>
<feature type="compositionally biased region" description="Basic and acidic residues" evidence="1">
    <location>
        <begin position="390"/>
        <end position="406"/>
    </location>
</feature>
<reference evidence="3" key="3">
    <citation type="submission" date="2016-03" db="UniProtKB">
        <authorList>
            <consortium name="EnsemblProtists"/>
        </authorList>
    </citation>
    <scope>IDENTIFICATION</scope>
</reference>
<reference evidence="2 4" key="1">
    <citation type="journal article" date="2012" name="Nature">
        <title>Algal genomes reveal evolutionary mosaicism and the fate of nucleomorphs.</title>
        <authorList>
            <consortium name="DOE Joint Genome Institute"/>
            <person name="Curtis B.A."/>
            <person name="Tanifuji G."/>
            <person name="Burki F."/>
            <person name="Gruber A."/>
            <person name="Irimia M."/>
            <person name="Maruyama S."/>
            <person name="Arias M.C."/>
            <person name="Ball S.G."/>
            <person name="Gile G.H."/>
            <person name="Hirakawa Y."/>
            <person name="Hopkins J.F."/>
            <person name="Kuo A."/>
            <person name="Rensing S.A."/>
            <person name="Schmutz J."/>
            <person name="Symeonidi A."/>
            <person name="Elias M."/>
            <person name="Eveleigh R.J."/>
            <person name="Herman E.K."/>
            <person name="Klute M.J."/>
            <person name="Nakayama T."/>
            <person name="Obornik M."/>
            <person name="Reyes-Prieto A."/>
            <person name="Armbrust E.V."/>
            <person name="Aves S.J."/>
            <person name="Beiko R.G."/>
            <person name="Coutinho P."/>
            <person name="Dacks J.B."/>
            <person name="Durnford D.G."/>
            <person name="Fast N.M."/>
            <person name="Green B.R."/>
            <person name="Grisdale C.J."/>
            <person name="Hempel F."/>
            <person name="Henrissat B."/>
            <person name="Hoppner M.P."/>
            <person name="Ishida K."/>
            <person name="Kim E."/>
            <person name="Koreny L."/>
            <person name="Kroth P.G."/>
            <person name="Liu Y."/>
            <person name="Malik S.B."/>
            <person name="Maier U.G."/>
            <person name="McRose D."/>
            <person name="Mock T."/>
            <person name="Neilson J.A."/>
            <person name="Onodera N.T."/>
            <person name="Poole A.M."/>
            <person name="Pritham E.J."/>
            <person name="Richards T.A."/>
            <person name="Rocap G."/>
            <person name="Roy S.W."/>
            <person name="Sarai C."/>
            <person name="Schaack S."/>
            <person name="Shirato S."/>
            <person name="Slamovits C.H."/>
            <person name="Spencer D.F."/>
            <person name="Suzuki S."/>
            <person name="Worden A.Z."/>
            <person name="Zauner S."/>
            <person name="Barry K."/>
            <person name="Bell C."/>
            <person name="Bharti A.K."/>
            <person name="Crow J.A."/>
            <person name="Grimwood J."/>
            <person name="Kramer R."/>
            <person name="Lindquist E."/>
            <person name="Lucas S."/>
            <person name="Salamov A."/>
            <person name="McFadden G.I."/>
            <person name="Lane C.E."/>
            <person name="Keeling P.J."/>
            <person name="Gray M.W."/>
            <person name="Grigoriev I.V."/>
            <person name="Archibald J.M."/>
        </authorList>
    </citation>
    <scope>NUCLEOTIDE SEQUENCE</scope>
    <source>
        <strain evidence="2 4">CCMP2712</strain>
    </source>
</reference>